<dbReference type="eggNOG" id="COG0265">
    <property type="taxonomic scope" value="Bacteria"/>
</dbReference>
<keyword evidence="4" id="KW-1185">Reference proteome</keyword>
<feature type="region of interest" description="Disordered" evidence="1">
    <location>
        <begin position="47"/>
        <end position="84"/>
    </location>
</feature>
<evidence type="ECO:0000313" key="3">
    <source>
        <dbReference type="EMBL" id="CAN97060.1"/>
    </source>
</evidence>
<dbReference type="InterPro" id="IPR036034">
    <property type="entry name" value="PDZ_sf"/>
</dbReference>
<organism evidence="3 4">
    <name type="scientific">Sorangium cellulosum (strain So ce56)</name>
    <name type="common">Polyangium cellulosum (strain So ce56)</name>
    <dbReference type="NCBI Taxonomy" id="448385"/>
    <lineage>
        <taxon>Bacteria</taxon>
        <taxon>Pseudomonadati</taxon>
        <taxon>Myxococcota</taxon>
        <taxon>Polyangia</taxon>
        <taxon>Polyangiales</taxon>
        <taxon>Polyangiaceae</taxon>
        <taxon>Sorangium</taxon>
    </lineage>
</organism>
<feature type="domain" description="PDZ" evidence="2">
    <location>
        <begin position="117"/>
        <end position="158"/>
    </location>
</feature>
<dbReference type="BioCyc" id="SCEL448385:SCE_RS35345-MONOMER"/>
<dbReference type="Proteomes" id="UP000002139">
    <property type="component" value="Chromosome"/>
</dbReference>
<evidence type="ECO:0000313" key="4">
    <source>
        <dbReference type="Proteomes" id="UP000002139"/>
    </source>
</evidence>
<proteinExistence type="predicted"/>
<dbReference type="HOGENOM" id="CLU_1539064_0_0_7"/>
<feature type="compositionally biased region" description="Basic and acidic residues" evidence="1">
    <location>
        <begin position="68"/>
        <end position="77"/>
    </location>
</feature>
<dbReference type="KEGG" id="scl:sce6891"/>
<dbReference type="Pfam" id="PF13180">
    <property type="entry name" value="PDZ_2"/>
    <property type="match status" value="1"/>
</dbReference>
<evidence type="ECO:0000259" key="2">
    <source>
        <dbReference type="PROSITE" id="PS50106"/>
    </source>
</evidence>
<gene>
    <name evidence="3" type="ordered locus">sce6891</name>
</gene>
<reference evidence="3 4" key="1">
    <citation type="journal article" date="2007" name="Nat. Biotechnol.">
        <title>Complete genome sequence of the myxobacterium Sorangium cellulosum.</title>
        <authorList>
            <person name="Schneiker S."/>
            <person name="Perlova O."/>
            <person name="Kaiser O."/>
            <person name="Gerth K."/>
            <person name="Alici A."/>
            <person name="Altmeyer M.O."/>
            <person name="Bartels D."/>
            <person name="Bekel T."/>
            <person name="Beyer S."/>
            <person name="Bode E."/>
            <person name="Bode H.B."/>
            <person name="Bolten C.J."/>
            <person name="Choudhuri J.V."/>
            <person name="Doss S."/>
            <person name="Elnakady Y.A."/>
            <person name="Frank B."/>
            <person name="Gaigalat L."/>
            <person name="Goesmann A."/>
            <person name="Groeger C."/>
            <person name="Gross F."/>
            <person name="Jelsbak L."/>
            <person name="Jelsbak L."/>
            <person name="Kalinowski J."/>
            <person name="Kegler C."/>
            <person name="Knauber T."/>
            <person name="Konietzny S."/>
            <person name="Kopp M."/>
            <person name="Krause L."/>
            <person name="Krug D."/>
            <person name="Linke B."/>
            <person name="Mahmud T."/>
            <person name="Martinez-Arias R."/>
            <person name="McHardy A.C."/>
            <person name="Merai M."/>
            <person name="Meyer F."/>
            <person name="Mormann S."/>
            <person name="Munoz-Dorado J."/>
            <person name="Perez J."/>
            <person name="Pradella S."/>
            <person name="Rachid S."/>
            <person name="Raddatz G."/>
            <person name="Rosenau F."/>
            <person name="Rueckert C."/>
            <person name="Sasse F."/>
            <person name="Scharfe M."/>
            <person name="Schuster S.C."/>
            <person name="Suen G."/>
            <person name="Treuner-Lange A."/>
            <person name="Velicer G.J."/>
            <person name="Vorholter F.-J."/>
            <person name="Weissman K.J."/>
            <person name="Welch R.D."/>
            <person name="Wenzel S.C."/>
            <person name="Whitworth D.E."/>
            <person name="Wilhelm S."/>
            <person name="Wittmann C."/>
            <person name="Bloecker H."/>
            <person name="Puehler A."/>
            <person name="Mueller R."/>
        </authorList>
    </citation>
    <scope>NUCLEOTIDE SEQUENCE [LARGE SCALE GENOMIC DNA]</scope>
    <source>
        <strain evidence="4">So ce56</strain>
    </source>
</reference>
<name>A9GX86_SORC5</name>
<dbReference type="RefSeq" id="WP_012239499.1">
    <property type="nucleotide sequence ID" value="NC_010162.1"/>
</dbReference>
<sequence>MHGSQQRDQPLRARGAYGWARRLSGVLTPLVPLAVSACRGDCPRVEASQRIEDTQQRAGAPASPEATARPEKRDSRSSRAPMATSVPAPWLLTIQPTAGEGARIASMDIRSFTSPLLEPGDVILAVDGQPVHSLASLEGYLRARVPGDMVVLTVLRNETTIDYAMLQVPAGDAPAPPSAAATRSSGGG</sequence>
<dbReference type="PROSITE" id="PS50106">
    <property type="entry name" value="PDZ"/>
    <property type="match status" value="1"/>
</dbReference>
<dbReference type="Gene3D" id="2.30.42.10">
    <property type="match status" value="1"/>
</dbReference>
<accession>A9GX86</accession>
<dbReference type="EMBL" id="AM746676">
    <property type="protein sequence ID" value="CAN97060.1"/>
    <property type="molecule type" value="Genomic_DNA"/>
</dbReference>
<dbReference type="InterPro" id="IPR001478">
    <property type="entry name" value="PDZ"/>
</dbReference>
<evidence type="ECO:0000256" key="1">
    <source>
        <dbReference type="SAM" id="MobiDB-lite"/>
    </source>
</evidence>
<dbReference type="AlphaFoldDB" id="A9GX86"/>
<dbReference type="SUPFAM" id="SSF50156">
    <property type="entry name" value="PDZ domain-like"/>
    <property type="match status" value="1"/>
</dbReference>
<protein>
    <recommendedName>
        <fullName evidence="2">PDZ domain-containing protein</fullName>
    </recommendedName>
</protein>
<dbReference type="STRING" id="448385.sce6891"/>